<name>A0A1Y1Y230_9FUNG</name>
<gene>
    <name evidence="2" type="ORF">K493DRAFT_317044</name>
</gene>
<feature type="domain" description="Cyclin N-terminal" evidence="1">
    <location>
        <begin position="2"/>
        <end position="44"/>
    </location>
</feature>
<evidence type="ECO:0000313" key="2">
    <source>
        <dbReference type="EMBL" id="ORX91786.1"/>
    </source>
</evidence>
<reference evidence="2 3" key="1">
    <citation type="submission" date="2016-07" db="EMBL/GenBank/DDBJ databases">
        <title>Pervasive Adenine N6-methylation of Active Genes in Fungi.</title>
        <authorList>
            <consortium name="DOE Joint Genome Institute"/>
            <person name="Mondo S.J."/>
            <person name="Dannebaum R.O."/>
            <person name="Kuo R.C."/>
            <person name="Labutti K."/>
            <person name="Haridas S."/>
            <person name="Kuo A."/>
            <person name="Salamov A."/>
            <person name="Ahrendt S.R."/>
            <person name="Lipzen A."/>
            <person name="Sullivan W."/>
            <person name="Andreopoulos W.B."/>
            <person name="Clum A."/>
            <person name="Lindquist E."/>
            <person name="Daum C."/>
            <person name="Ramamoorthy G.K."/>
            <person name="Gryganskyi A."/>
            <person name="Culley D."/>
            <person name="Magnuson J.K."/>
            <person name="James T.Y."/>
            <person name="O'Malley M.A."/>
            <person name="Stajich J.E."/>
            <person name="Spatafora J.W."/>
            <person name="Visel A."/>
            <person name="Grigoriev I.V."/>
        </authorList>
    </citation>
    <scope>NUCLEOTIDE SEQUENCE [LARGE SCALE GENOMIC DNA]</scope>
    <source>
        <strain evidence="2 3">CBS 931.73</strain>
    </source>
</reference>
<evidence type="ECO:0000259" key="1">
    <source>
        <dbReference type="Pfam" id="PF00134"/>
    </source>
</evidence>
<dbReference type="InterPro" id="IPR013922">
    <property type="entry name" value="Cyclin_PHO80-like"/>
</dbReference>
<keyword evidence="3" id="KW-1185">Reference proteome</keyword>
<dbReference type="OrthoDB" id="244495at2759"/>
<protein>
    <recommendedName>
        <fullName evidence="1">Cyclin N-terminal domain-containing protein</fullName>
    </recommendedName>
</protein>
<proteinExistence type="predicted"/>
<dbReference type="Proteomes" id="UP000193498">
    <property type="component" value="Unassembled WGS sequence"/>
</dbReference>
<dbReference type="EMBL" id="MCFE01000307">
    <property type="protein sequence ID" value="ORX91786.1"/>
    <property type="molecule type" value="Genomic_DNA"/>
</dbReference>
<dbReference type="Gene3D" id="1.10.472.10">
    <property type="entry name" value="Cyclin-like"/>
    <property type="match status" value="1"/>
</dbReference>
<comment type="caution">
    <text evidence="2">The sequence shown here is derived from an EMBL/GenBank/DDBJ whole genome shotgun (WGS) entry which is preliminary data.</text>
</comment>
<dbReference type="SUPFAM" id="SSF47954">
    <property type="entry name" value="Cyclin-like"/>
    <property type="match status" value="1"/>
</dbReference>
<dbReference type="AlphaFoldDB" id="A0A1Y1Y230"/>
<dbReference type="InterPro" id="IPR006671">
    <property type="entry name" value="Cyclin_N"/>
</dbReference>
<dbReference type="InterPro" id="IPR036915">
    <property type="entry name" value="Cyclin-like_sf"/>
</dbReference>
<dbReference type="Pfam" id="PF00134">
    <property type="entry name" value="Cyclin_N"/>
    <property type="match status" value="1"/>
</dbReference>
<dbReference type="PANTHER" id="PTHR15615:SF108">
    <property type="entry name" value="PROTEIN CNPPD1"/>
    <property type="match status" value="1"/>
</dbReference>
<evidence type="ECO:0000313" key="3">
    <source>
        <dbReference type="Proteomes" id="UP000193498"/>
    </source>
</evidence>
<dbReference type="PANTHER" id="PTHR15615">
    <property type="match status" value="1"/>
</dbReference>
<dbReference type="GO" id="GO:0019901">
    <property type="term" value="F:protein kinase binding"/>
    <property type="evidence" value="ECO:0007669"/>
    <property type="project" value="InterPro"/>
</dbReference>
<accession>A0A1Y1Y230</accession>
<organism evidence="2 3">
    <name type="scientific">Basidiobolus meristosporus CBS 931.73</name>
    <dbReference type="NCBI Taxonomy" id="1314790"/>
    <lineage>
        <taxon>Eukaryota</taxon>
        <taxon>Fungi</taxon>
        <taxon>Fungi incertae sedis</taxon>
        <taxon>Zoopagomycota</taxon>
        <taxon>Entomophthoromycotina</taxon>
        <taxon>Basidiobolomycetes</taxon>
        <taxon>Basidiobolales</taxon>
        <taxon>Basidiobolaceae</taxon>
        <taxon>Basidiobolus</taxon>
    </lineage>
</organism>
<dbReference type="InParanoid" id="A0A1Y1Y230"/>
<sequence length="88" mass="10681">MANKYLHDSSYHVKTWSRIVDRFYDIQELNQMESELLNLLRFELVVKRDDWVQFVNILDGKLTRSWRRRGIHGPSGYLFRQMTQLYSA</sequence>